<dbReference type="Gene3D" id="3.30.559.10">
    <property type="entry name" value="Chloramphenicol acetyltransferase-like domain"/>
    <property type="match status" value="1"/>
</dbReference>
<gene>
    <name evidence="1" type="ORF">MJO52_06870</name>
</gene>
<sequence>MEKTKPFRKLGAQEALFVELTERSKGAVQLVVFFRACKSIGVEELMEGMEYLHNRHLMLRSRVEKKSYAQWFCDVGFRDIPTEIKSDTSSFDYQAEFNRLGNEILELDKYSYRLTIYTDKHGCVMWVALVVSHAAIDGRSALILIRDLDRFLRGQQKNQFSASIMDKSMVEYISSRQGLKKPQLSVYNNNCKIVKWPVEKAEHASSRSGCSIYRLLPKKLHDHFCLLAKQENVQTTSIYSAIAVLAARSLPSFHPMTELMLPINAQYLCKSQIDQDVVGECTATITLSLSAEDTSLDLLSLARLIQKKVRLCLRRKSFFEPPVKLDYRLVEIEDLAEYYASEKNYFPSGLCVSNVGDVFGYTGLLEFFDFGLVMTVQTHGAHPIMLVTYALGGEGVFVFGYCEPLISKESALKYVKTYMELITDISNGYAVE</sequence>
<protein>
    <recommendedName>
        <fullName evidence="3">Condensation domain-containing protein</fullName>
    </recommendedName>
</protein>
<dbReference type="Proteomes" id="UP001055658">
    <property type="component" value="Chromosome"/>
</dbReference>
<evidence type="ECO:0000313" key="2">
    <source>
        <dbReference type="Proteomes" id="UP001055658"/>
    </source>
</evidence>
<evidence type="ECO:0000313" key="1">
    <source>
        <dbReference type="EMBL" id="USD22855.1"/>
    </source>
</evidence>
<dbReference type="RefSeq" id="WP_252085208.1">
    <property type="nucleotide sequence ID" value="NZ_CP092418.1"/>
</dbReference>
<keyword evidence="2" id="KW-1185">Reference proteome</keyword>
<organism evidence="1 2">
    <name type="scientific">Microbulbifer variabilis</name>
    <dbReference type="NCBI Taxonomy" id="266805"/>
    <lineage>
        <taxon>Bacteria</taxon>
        <taxon>Pseudomonadati</taxon>
        <taxon>Pseudomonadota</taxon>
        <taxon>Gammaproteobacteria</taxon>
        <taxon>Cellvibrionales</taxon>
        <taxon>Microbulbiferaceae</taxon>
        <taxon>Microbulbifer</taxon>
    </lineage>
</organism>
<reference evidence="1" key="1">
    <citation type="submission" date="2022-02" db="EMBL/GenBank/DDBJ databases">
        <title>Coral-associated bacteria.</title>
        <authorList>
            <person name="Tang K."/>
            <person name="Wang X."/>
        </authorList>
    </citation>
    <scope>NUCLEOTIDE SEQUENCE</scope>
    <source>
        <strain evidence="1">SCSIO 43006</strain>
    </source>
</reference>
<dbReference type="SUPFAM" id="SSF52777">
    <property type="entry name" value="CoA-dependent acyltransferases"/>
    <property type="match status" value="2"/>
</dbReference>
<dbReference type="EMBL" id="CP092418">
    <property type="protein sequence ID" value="USD22855.1"/>
    <property type="molecule type" value="Genomic_DNA"/>
</dbReference>
<name>A0ABY4VEW3_9GAMM</name>
<dbReference type="InterPro" id="IPR023213">
    <property type="entry name" value="CAT-like_dom_sf"/>
</dbReference>
<accession>A0ABY4VEW3</accession>
<proteinExistence type="predicted"/>
<evidence type="ECO:0008006" key="3">
    <source>
        <dbReference type="Google" id="ProtNLM"/>
    </source>
</evidence>